<comment type="caution">
    <text evidence="1">The sequence shown here is derived from an EMBL/GenBank/DDBJ whole genome shotgun (WGS) entry which is preliminary data.</text>
</comment>
<evidence type="ECO:0000313" key="1">
    <source>
        <dbReference type="EMBL" id="KAG5626232.1"/>
    </source>
</evidence>
<protein>
    <submittedName>
        <fullName evidence="1">Uncharacterized protein</fullName>
    </submittedName>
</protein>
<sequence length="109" mass="11876">MAAKSIQEAYFLQRLLPVSSLPSCINVSTKNGLKSESGSIQQEEEDAEPENIRISFPKPQFNLLIKASLLSNDPRLKDGLGRALKEEILLAKAENGGQAVAQRCNHALS</sequence>
<proteinExistence type="predicted"/>
<organism evidence="1 2">
    <name type="scientific">Solanum commersonii</name>
    <name type="common">Commerson's wild potato</name>
    <name type="synonym">Commerson's nightshade</name>
    <dbReference type="NCBI Taxonomy" id="4109"/>
    <lineage>
        <taxon>Eukaryota</taxon>
        <taxon>Viridiplantae</taxon>
        <taxon>Streptophyta</taxon>
        <taxon>Embryophyta</taxon>
        <taxon>Tracheophyta</taxon>
        <taxon>Spermatophyta</taxon>
        <taxon>Magnoliopsida</taxon>
        <taxon>eudicotyledons</taxon>
        <taxon>Gunneridae</taxon>
        <taxon>Pentapetalae</taxon>
        <taxon>asterids</taxon>
        <taxon>lamiids</taxon>
        <taxon>Solanales</taxon>
        <taxon>Solanaceae</taxon>
        <taxon>Solanoideae</taxon>
        <taxon>Solaneae</taxon>
        <taxon>Solanum</taxon>
    </lineage>
</organism>
<accession>A0A9J6ANL0</accession>
<dbReference type="AlphaFoldDB" id="A0A9J6ANL0"/>
<dbReference type="Proteomes" id="UP000824120">
    <property type="component" value="Chromosome 2"/>
</dbReference>
<name>A0A9J6ANL0_SOLCO</name>
<dbReference type="EMBL" id="JACXVP010000002">
    <property type="protein sequence ID" value="KAG5626232.1"/>
    <property type="molecule type" value="Genomic_DNA"/>
</dbReference>
<gene>
    <name evidence="1" type="ORF">H5410_011450</name>
</gene>
<keyword evidence="2" id="KW-1185">Reference proteome</keyword>
<reference evidence="1 2" key="1">
    <citation type="submission" date="2020-09" db="EMBL/GenBank/DDBJ databases">
        <title>De no assembly of potato wild relative species, Solanum commersonii.</title>
        <authorList>
            <person name="Cho K."/>
        </authorList>
    </citation>
    <scope>NUCLEOTIDE SEQUENCE [LARGE SCALE GENOMIC DNA]</scope>
    <source>
        <strain evidence="1">LZ3.2</strain>
        <tissue evidence="1">Leaf</tissue>
    </source>
</reference>
<evidence type="ECO:0000313" key="2">
    <source>
        <dbReference type="Proteomes" id="UP000824120"/>
    </source>
</evidence>